<gene>
    <name evidence="3" type="ORF">OKA104_LOCUS12240</name>
    <name evidence="2" type="ORF">VCS650_LOCUS2034</name>
</gene>
<name>A0A813QBQ7_9BILA</name>
<feature type="compositionally biased region" description="Polar residues" evidence="1">
    <location>
        <begin position="50"/>
        <end position="60"/>
    </location>
</feature>
<evidence type="ECO:0000313" key="4">
    <source>
        <dbReference type="Proteomes" id="UP000663891"/>
    </source>
</evidence>
<dbReference type="EMBL" id="CAJNON010000010">
    <property type="protein sequence ID" value="CAF0765019.1"/>
    <property type="molecule type" value="Genomic_DNA"/>
</dbReference>
<dbReference type="AlphaFoldDB" id="A0A813QBQ7"/>
<evidence type="ECO:0000313" key="3">
    <source>
        <dbReference type="EMBL" id="CAF3697323.1"/>
    </source>
</evidence>
<comment type="caution">
    <text evidence="2">The sequence shown here is derived from an EMBL/GenBank/DDBJ whole genome shotgun (WGS) entry which is preliminary data.</text>
</comment>
<reference evidence="2" key="1">
    <citation type="submission" date="2021-02" db="EMBL/GenBank/DDBJ databases">
        <authorList>
            <person name="Nowell W R."/>
        </authorList>
    </citation>
    <scope>NUCLEOTIDE SEQUENCE</scope>
</reference>
<protein>
    <submittedName>
        <fullName evidence="2">Uncharacterized protein</fullName>
    </submittedName>
</protein>
<organism evidence="2 4">
    <name type="scientific">Adineta steineri</name>
    <dbReference type="NCBI Taxonomy" id="433720"/>
    <lineage>
        <taxon>Eukaryota</taxon>
        <taxon>Metazoa</taxon>
        <taxon>Spiralia</taxon>
        <taxon>Gnathifera</taxon>
        <taxon>Rotifera</taxon>
        <taxon>Eurotatoria</taxon>
        <taxon>Bdelloidea</taxon>
        <taxon>Adinetida</taxon>
        <taxon>Adinetidae</taxon>
        <taxon>Adineta</taxon>
    </lineage>
</organism>
<evidence type="ECO:0000313" key="2">
    <source>
        <dbReference type="EMBL" id="CAF0765019.1"/>
    </source>
</evidence>
<proteinExistence type="predicted"/>
<evidence type="ECO:0000256" key="1">
    <source>
        <dbReference type="SAM" id="MobiDB-lite"/>
    </source>
</evidence>
<dbReference type="Proteomes" id="UP000663881">
    <property type="component" value="Unassembled WGS sequence"/>
</dbReference>
<accession>A0A813QBQ7</accession>
<feature type="region of interest" description="Disordered" evidence="1">
    <location>
        <begin position="1"/>
        <end position="65"/>
    </location>
</feature>
<sequence>MGSESLSHRFLAEDPTYKGKSPYASKSDDKKSASHHSVSHTSGTHPVALSNGSKSSSPPTASKIKYKYKSHPKYKKLYKVHKKQLAHMETTVNAIDSLSKSPSTNQNQLLSSIKKRIDELNLNLDNLNDTPSLQDHIHFDPIKVEIKQLLEDLKSYKLDNQNSNSINAIDHLVGLSLNVSDSDDNEENTTL</sequence>
<dbReference type="Proteomes" id="UP000663891">
    <property type="component" value="Unassembled WGS sequence"/>
</dbReference>
<dbReference type="OrthoDB" id="10052532at2759"/>
<feature type="compositionally biased region" description="Basic and acidic residues" evidence="1">
    <location>
        <begin position="1"/>
        <end position="17"/>
    </location>
</feature>
<dbReference type="EMBL" id="CAJOAY010000586">
    <property type="protein sequence ID" value="CAF3697323.1"/>
    <property type="molecule type" value="Genomic_DNA"/>
</dbReference>